<dbReference type="FunFam" id="2.60.40.10:FF:001004">
    <property type="entry name" value="Usherin"/>
    <property type="match status" value="1"/>
</dbReference>
<evidence type="ECO:0000256" key="7">
    <source>
        <dbReference type="ARBA" id="ARBA00023054"/>
    </source>
</evidence>
<feature type="domain" description="Fibronectin type-III" evidence="16">
    <location>
        <begin position="1671"/>
        <end position="1769"/>
    </location>
</feature>
<dbReference type="PROSITE" id="PS50853">
    <property type="entry name" value="FN3"/>
    <property type="match status" value="14"/>
</dbReference>
<feature type="disulfide bond" evidence="12">
    <location>
        <begin position="537"/>
        <end position="546"/>
    </location>
</feature>
<dbReference type="InterPro" id="IPR008979">
    <property type="entry name" value="Galactose-bd-like_sf"/>
</dbReference>
<evidence type="ECO:0000256" key="3">
    <source>
        <dbReference type="ARBA" id="ARBA00022525"/>
    </source>
</evidence>
<dbReference type="PROSITE" id="PS50027">
    <property type="entry name" value="EGF_LAM_2"/>
    <property type="match status" value="5"/>
</dbReference>
<dbReference type="Gene3D" id="2.60.120.200">
    <property type="match status" value="3"/>
</dbReference>
<feature type="domain" description="Fibronectin type-III" evidence="16">
    <location>
        <begin position="1074"/>
        <end position="1175"/>
    </location>
</feature>
<dbReference type="CDD" id="cd00110">
    <property type="entry name" value="LamG"/>
    <property type="match status" value="2"/>
</dbReference>
<feature type="disulfide bond" evidence="12">
    <location>
        <begin position="704"/>
        <end position="721"/>
    </location>
</feature>
<dbReference type="SMART" id="SM00180">
    <property type="entry name" value="EGF_Lam"/>
    <property type="match status" value="6"/>
</dbReference>
<name>A0A7J7J0Y2_BUGNE</name>
<dbReference type="Pfam" id="PF00055">
    <property type="entry name" value="Laminin_N"/>
    <property type="match status" value="1"/>
</dbReference>
<evidence type="ECO:0000313" key="19">
    <source>
        <dbReference type="Proteomes" id="UP000593567"/>
    </source>
</evidence>
<evidence type="ECO:0000256" key="5">
    <source>
        <dbReference type="ARBA" id="ARBA00022729"/>
    </source>
</evidence>
<comment type="caution">
    <text evidence="18">The sequence shown here is derived from an EMBL/GenBank/DDBJ whole genome shotgun (WGS) entry which is preliminary data.</text>
</comment>
<feature type="domain" description="Laminin EGF-like" evidence="15">
    <location>
        <begin position="702"/>
        <end position="754"/>
    </location>
</feature>
<feature type="disulfide bond" evidence="12">
    <location>
        <begin position="640"/>
        <end position="649"/>
    </location>
</feature>
<evidence type="ECO:0000256" key="10">
    <source>
        <dbReference type="ARBA" id="ARBA00023273"/>
    </source>
</evidence>
<evidence type="ECO:0000256" key="9">
    <source>
        <dbReference type="ARBA" id="ARBA00023180"/>
    </source>
</evidence>
<feature type="domain" description="Laminin G" evidence="14">
    <location>
        <begin position="1425"/>
        <end position="1607"/>
    </location>
</feature>
<gene>
    <name evidence="18" type="ORF">EB796_021916</name>
</gene>
<proteinExistence type="predicted"/>
<dbReference type="GO" id="GO:0042995">
    <property type="term" value="C:cell projection"/>
    <property type="evidence" value="ECO:0007669"/>
    <property type="project" value="UniProtKB-SubCell"/>
</dbReference>
<keyword evidence="7" id="KW-0175">Coiled coil</keyword>
<feature type="domain" description="Fibronectin type-III" evidence="16">
    <location>
        <begin position="2159"/>
        <end position="2253"/>
    </location>
</feature>
<evidence type="ECO:0000259" key="16">
    <source>
        <dbReference type="PROSITE" id="PS50853"/>
    </source>
</evidence>
<feature type="domain" description="Fibronectin type-III" evidence="16">
    <location>
        <begin position="2443"/>
        <end position="2535"/>
    </location>
</feature>
<dbReference type="SMART" id="SM00060">
    <property type="entry name" value="FN3"/>
    <property type="match status" value="17"/>
</dbReference>
<dbReference type="PROSITE" id="PS01248">
    <property type="entry name" value="EGF_LAM_1"/>
    <property type="match status" value="1"/>
</dbReference>
<dbReference type="Pfam" id="PF02210">
    <property type="entry name" value="Laminin_G_2"/>
    <property type="match status" value="2"/>
</dbReference>
<dbReference type="SUPFAM" id="SSF57196">
    <property type="entry name" value="EGF/Laminin"/>
    <property type="match status" value="6"/>
</dbReference>
<feature type="disulfide bond" evidence="12">
    <location>
        <begin position="589"/>
        <end position="598"/>
    </location>
</feature>
<feature type="domain" description="Fibronectin type-III" evidence="16">
    <location>
        <begin position="1861"/>
        <end position="1958"/>
    </location>
</feature>
<feature type="domain" description="Fibronectin type-III" evidence="16">
    <location>
        <begin position="809"/>
        <end position="895"/>
    </location>
</feature>
<dbReference type="InterPro" id="IPR013783">
    <property type="entry name" value="Ig-like_fold"/>
</dbReference>
<comment type="caution">
    <text evidence="12">Lacks conserved residue(s) required for the propagation of feature annotation.</text>
</comment>
<dbReference type="InterPro" id="IPR001791">
    <property type="entry name" value="Laminin_G"/>
</dbReference>
<dbReference type="SUPFAM" id="SSF49265">
    <property type="entry name" value="Fibronectin type III"/>
    <property type="match status" value="11"/>
</dbReference>
<dbReference type="InterPro" id="IPR013320">
    <property type="entry name" value="ConA-like_dom_sf"/>
</dbReference>
<feature type="domain" description="Fibronectin type-III" evidence="16">
    <location>
        <begin position="2254"/>
        <end position="2347"/>
    </location>
</feature>
<dbReference type="SUPFAM" id="SSF49899">
    <property type="entry name" value="Concanavalin A-like lectins/glucanases"/>
    <property type="match status" value="3"/>
</dbReference>
<dbReference type="Pfam" id="PF00053">
    <property type="entry name" value="EGF_laminin"/>
    <property type="match status" value="6"/>
</dbReference>
<dbReference type="Proteomes" id="UP000593567">
    <property type="component" value="Unassembled WGS sequence"/>
</dbReference>
<evidence type="ECO:0000256" key="11">
    <source>
        <dbReference type="ARBA" id="ARBA00023292"/>
    </source>
</evidence>
<reference evidence="18" key="1">
    <citation type="submission" date="2020-06" db="EMBL/GenBank/DDBJ databases">
        <title>Draft genome of Bugula neritina, a colonial animal packing powerful symbionts and potential medicines.</title>
        <authorList>
            <person name="Rayko M."/>
        </authorList>
    </citation>
    <scope>NUCLEOTIDE SEQUENCE [LARGE SCALE GENOMIC DNA]</scope>
    <source>
        <strain evidence="18">Kwan_BN1</strain>
    </source>
</reference>
<dbReference type="FunFam" id="2.10.25.10:FF:000275">
    <property type="entry name" value="usherin"/>
    <property type="match status" value="2"/>
</dbReference>
<dbReference type="FunFam" id="2.10.25.10:FF:000188">
    <property type="entry name" value="Laminin subunit gamma 2"/>
    <property type="match status" value="1"/>
</dbReference>
<dbReference type="OrthoDB" id="9998666at2759"/>
<feature type="disulfide bond" evidence="12">
    <location>
        <begin position="755"/>
        <end position="767"/>
    </location>
</feature>
<dbReference type="InterPro" id="IPR050713">
    <property type="entry name" value="RTP_Phos/Ushers"/>
</dbReference>
<evidence type="ECO:0000256" key="1">
    <source>
        <dbReference type="ARBA" id="ARBA00004316"/>
    </source>
</evidence>
<dbReference type="PROSITE" id="PS50025">
    <property type="entry name" value="LAM_G_DOMAIN"/>
    <property type="match status" value="2"/>
</dbReference>
<feature type="disulfide bond" evidence="12">
    <location>
        <begin position="776"/>
        <end position="785"/>
    </location>
</feature>
<evidence type="ECO:0000256" key="12">
    <source>
        <dbReference type="PROSITE-ProRule" id="PRU00460"/>
    </source>
</evidence>
<sequence length="2995" mass="324831">MYLCYRVLAVYLFCVTLVSCQNYRVFPPLSNLARERPISTSPTSSSCGTPTRSTFCRSTTSAESVSTCLLDNCDQACPLRYELPLHSSLLTASNYDVCVSKDTINVGTNLTAFSANFLGDGDCYLTPEQSLTIGSVGQLTVGFWIRQFPGNTGTIVDKQSLDGTTIFQLLISSDRITIVYLTADGVASYQFNDNYIPPLQWSHVAIQILDDTGTVRVGLGNNNTHQFVGRLQDLRWYSETLSNREIDEMRTGTLPKLHAHSACRCPPSHPRVKPSFARYCIENGMGDSPDGQVLRVGQYAHPLSFVNDGDTNSIWISSQSDEIYITVDLGDSFQVFYVVLQFYSPLPKAVRIQRQAAGTDASWEDWQYYADNCVTYFSMENNGDLETSSSVNCLQLSNRGTNALPYSRGNITFNILSQSPIARPGHNDFYSTPDLYSFVKASSVRITLKDHYYVTDPKHKYFGIYELLVTGRGGGGQCVNCLHNTQGINCETCNELYYRDLNKDLSSPDICLPCDCDITGTVGGTAQCELNGGQCPCKGNVEGRRCDKCKAGTYLLLAANPAGCSPCSCDADGTVDGSMDCDVSGSCSCKENVRGDKCNVCDYGFYNLTLSNAKGCLPCDCDPRGSTSLFCNPVDGSCQCKTNVRGVRCDECENGFWDIDSNCVPCSAHCNQVGTEPGSYCDKNSGRCVCKANVEGGGCLACNCHPRSSLSLSCDLDSGQCQCKLGNAGVSGQRCDTCQPDHYKFDDSSGSCTACDCSPAGSINGTCNPTTGQCDCKRFVQGLKCDTCVDGASNLNADNPFGCSKFPSQQAPPTHRPISPTVLELNWVPPDHPNGVILTYILFRDGAQIAQLAPFELSYNDTGLNPYTLYTYRIQSHNEFGFAESSPVSYRTPPGVPSGGDLQLNVTDITSFSATFAWTAISNDSGVIERYLLTYTTDIDTGSPVVLYDGLSLSTPSDKLSPYTNYSFSVSACTSGGCLDSAPVWVITPQAAPSGQRDPEIIALTSDSLYVEWQPPTHPNVLDNALSPPATNYTVTGLLPFTQYEFQVLSQNDISKAASNWVTVRTLEAEPSFMPAPTITALSSNSLYIEWSQPSDQQINGEVVVYKLLEILDNDLQTDPFAPPTHFQEVFTSREIINYTLVDLLPYSIHKFVVQVCNSVGCVDSAMVSATTLPAAPGSPMMREIHSVNSTALRVTWNEPDMLNGPELIYSIIQSEPAFNTPPRVVKGTRFPGGGYYLFPSETVPQGVEFSGVELWFKTQHSNGLILLYTSAGGQEEFVAVQLREGRPWFLFDPQGCAAAVEIDPAADGNVSYSDNSWHHLVATRSAATGVLEVDGKYTGRAASTCATGTVIGSNTGVYVGGVPQDFALLRTEIIKQGFSGCLRDIKFLTQYTPERVWKALDWASVLDYKYVYPAWYGCPTDLQSPATYFPGAGWLTLSSHTMLGDSTNIQVDLTLRTEDVAGLLFFMYGGQNVYIYAAILNSTLMFSYRQDSKQTSVVVDDSNMNLCTGNWRSLSFSKRGSELTATVDDKYEAVGGTADTSSVNLASDFYLGGLPLGSEARQVALDSNLDLPKSFGGCIKDLKINSRSVDVLGSLLDYSAVSFDGCPAVQTSSPDCRVGTMTPVYSGPFTNMTLATQLHPFSGYLYKVVAQNSAGSSESEWLLGTTREAPPQGVLPPYYAEATSGYTIDLEWRHPSVNTGLIHRYILRAYEQRENGTAVDATFSSSTILKGEMNGTVPFTDYSVHLVACTLTGCTESVDGISVKTLQEKPEKVAPPYVISSGPSFLFIGWDDPVFPNGPITGYVLYDQNTVKHSGGLKSYNYTGLQAYTSYIMRIKACTLIGCTDSTAVALRTAQLPPAFVAPPTLSVIGTRRIDVSWVIPSPISGVIERYILYMGVSHLDLPGEIVYNSSDVGFLSYRNESLQAGITYYVTLSACTEAGCTLSAAANATTAESAPDLVQDPVVTALSASALEVSWQPPLLPNGVITKYTLTHNSVPDVYSTTDVLVYTVTDLLPYSLHTFQLEICTAEGCAKSNEVSGRTLEAPPEGSVTLQIRTPVAEPREITAKWSRLQAPNGIVNYTLFFDGLYYSAPGLKQCDYTTIRWRRALYSSAKADEWVTVGGLIPYSQYRVQVNATNLVGYIISNVVTVTMPAGAPDGVLPPTLTAINSTAITAIWGPPGRINAPSVPGVVYQLQFRAPGSDVIDLFPQNTAATSYVKLNLLPYTEYAFRLVTSNEVGSMSSEWASTFTHQSAPGILDPPIVTSFAARAADLTWSAPGQPNGIIRNYNIYTNDSLVLGLFPNTTTATVTKLSPFTLYVFSVEACTAVGCSRSAYSNPVFTLEDAPEGLSPPKVVSLTSTSVHITWEEPTTPNGILTKYTIEKWVDNFTAIVLQTVAPDSPKSYYDEGAQLQPYTDYLYRISATTVGGTSFSGWTSVRTKSARPSGLRQPVADVLNSTAVEVMWSAPESVNGVLERYLVQYDSEKRVMVEAGVTKVTLTDLIPYTQYNITVVACTDGGCTESPVVLVTTLGLRPGGVQPPQPIVLSQTYIAVQWQPPASPNGPGLRYTLTRMKVEQPLAMSPAAIGVWVEAYSGVQLYHEDRGLSLYTSYIYRLTVHNDYGFLTSKNSSVVVTHGGQPFESPVLTVITISHTALQADWTIPDVVTLQGEVESFSLLVSNTTYTYGKDTTSALIEELTPNTDYTFTLTLHAYGGLFISTRPVAARTADGAPQRVQPPQLFVVSDTAIRVSWVPPLTPNGEIIAYNVFMDGSRIEEINATLPGSHVIYDLVPYTVYQFRLEVCTIHACVTSPLVKGTTAEAQPQGLAFPHLQVLSATEVQIGWSLPESPNGIILRYSLYRWNVTDCSNRNVLEHSKQTCTYIQCGALESGCGDTCYSGAQACCDGVLYTPIQGYECCGTEYITGRNAADDVCCGGTFHSRQENYECCGDRYVEVLPGEICCTTGNGVTVGYGDSCCELTPYSSAGSQVCCNGVYSYG</sequence>
<feature type="domain" description="Laminin G" evidence="14">
    <location>
        <begin position="1226"/>
        <end position="1419"/>
    </location>
</feature>
<feature type="domain" description="Laminin EGF-like" evidence="15">
    <location>
        <begin position="567"/>
        <end position="618"/>
    </location>
</feature>
<feature type="domain" description="Laminin EGF-like" evidence="15">
    <location>
        <begin position="514"/>
        <end position="566"/>
    </location>
</feature>
<keyword evidence="3" id="KW-0964">Secreted</keyword>
<evidence type="ECO:0000256" key="2">
    <source>
        <dbReference type="ARBA" id="ARBA00004498"/>
    </source>
</evidence>
<dbReference type="PANTHER" id="PTHR46957:SF7">
    <property type="entry name" value="USHERIN"/>
    <property type="match status" value="1"/>
</dbReference>
<feature type="chain" id="PRO_5029860213" evidence="13">
    <location>
        <begin position="21"/>
        <end position="2995"/>
    </location>
</feature>
<dbReference type="GO" id="GO:0005604">
    <property type="term" value="C:basement membrane"/>
    <property type="evidence" value="ECO:0007669"/>
    <property type="project" value="UniProtKB-ARBA"/>
</dbReference>
<dbReference type="PRINTS" id="PR00011">
    <property type="entry name" value="EGFLAMININ"/>
</dbReference>
<dbReference type="PROSITE" id="PS51117">
    <property type="entry name" value="LAMININ_NTER"/>
    <property type="match status" value="1"/>
</dbReference>
<dbReference type="CDD" id="cd00063">
    <property type="entry name" value="FN3"/>
    <property type="match status" value="13"/>
</dbReference>
<keyword evidence="11 12" id="KW-0424">Laminin EGF-like domain</keyword>
<keyword evidence="5 13" id="KW-0732">Signal</keyword>
<dbReference type="InterPro" id="IPR036116">
    <property type="entry name" value="FN3_sf"/>
</dbReference>
<dbReference type="FunFam" id="2.10.25.10:FF:000135">
    <property type="entry name" value="Laminin subunit beta 4"/>
    <property type="match status" value="1"/>
</dbReference>
<organism evidence="18 19">
    <name type="scientific">Bugula neritina</name>
    <name type="common">Brown bryozoan</name>
    <name type="synonym">Sertularia neritina</name>
    <dbReference type="NCBI Taxonomy" id="10212"/>
    <lineage>
        <taxon>Eukaryota</taxon>
        <taxon>Metazoa</taxon>
        <taxon>Spiralia</taxon>
        <taxon>Lophotrochozoa</taxon>
        <taxon>Bryozoa</taxon>
        <taxon>Gymnolaemata</taxon>
        <taxon>Cheilostomatida</taxon>
        <taxon>Flustrina</taxon>
        <taxon>Buguloidea</taxon>
        <taxon>Bugulidae</taxon>
        <taxon>Bugula</taxon>
    </lineage>
</organism>
<evidence type="ECO:0000256" key="13">
    <source>
        <dbReference type="SAM" id="SignalP"/>
    </source>
</evidence>
<keyword evidence="4" id="KW-0272">Extracellular matrix</keyword>
<feature type="disulfide bond" evidence="12">
    <location>
        <begin position="738"/>
        <end position="752"/>
    </location>
</feature>
<dbReference type="SUPFAM" id="SSF49785">
    <property type="entry name" value="Galactose-binding domain-like"/>
    <property type="match status" value="1"/>
</dbReference>
<evidence type="ECO:0000256" key="6">
    <source>
        <dbReference type="ARBA" id="ARBA00022737"/>
    </source>
</evidence>
<feature type="disulfide bond" evidence="12">
    <location>
        <begin position="757"/>
        <end position="774"/>
    </location>
</feature>
<dbReference type="PANTHER" id="PTHR46957">
    <property type="entry name" value="CYTOKINE RECEPTOR"/>
    <property type="match status" value="1"/>
</dbReference>
<feature type="domain" description="Laminin N-terminal" evidence="17">
    <location>
        <begin position="238"/>
        <end position="472"/>
    </location>
</feature>
<dbReference type="CDD" id="cd00055">
    <property type="entry name" value="EGF_Lam"/>
    <property type="match status" value="6"/>
</dbReference>
<feature type="domain" description="Fibronectin type-III" evidence="16">
    <location>
        <begin position="1959"/>
        <end position="2048"/>
    </location>
</feature>
<dbReference type="InterPro" id="IPR002049">
    <property type="entry name" value="LE_dom"/>
</dbReference>
<evidence type="ECO:0000256" key="8">
    <source>
        <dbReference type="ARBA" id="ARBA00023157"/>
    </source>
</evidence>
<dbReference type="Gene3D" id="2.60.120.260">
    <property type="entry name" value="Galactose-binding domain-like"/>
    <property type="match status" value="1"/>
</dbReference>
<dbReference type="Gene3D" id="2.10.25.10">
    <property type="entry name" value="Laminin"/>
    <property type="match status" value="6"/>
</dbReference>
<dbReference type="SMART" id="SM00136">
    <property type="entry name" value="LamNT"/>
    <property type="match status" value="1"/>
</dbReference>
<keyword evidence="8 12" id="KW-1015">Disulfide bond</keyword>
<keyword evidence="19" id="KW-1185">Reference proteome</keyword>
<feature type="domain" description="Fibronectin type-III" evidence="16">
    <location>
        <begin position="2348"/>
        <end position="2442"/>
    </location>
</feature>
<keyword evidence="10" id="KW-0966">Cell projection</keyword>
<evidence type="ECO:0000313" key="18">
    <source>
        <dbReference type="EMBL" id="KAF6019773.1"/>
    </source>
</evidence>
<dbReference type="EMBL" id="VXIV02003213">
    <property type="protein sequence ID" value="KAF6019773.1"/>
    <property type="molecule type" value="Genomic_DNA"/>
</dbReference>
<comment type="subcellular location">
    <subcellularLocation>
        <location evidence="1">Cell projection</location>
    </subcellularLocation>
    <subcellularLocation>
        <location evidence="2">Secreted</location>
        <location evidence="2">Extracellular space</location>
        <location evidence="2">Extracellular matrix</location>
    </subcellularLocation>
</comment>
<feature type="disulfide bond" evidence="12">
    <location>
        <begin position="621"/>
        <end position="638"/>
    </location>
</feature>
<feature type="domain" description="Laminin EGF-like" evidence="15">
    <location>
        <begin position="755"/>
        <end position="805"/>
    </location>
</feature>
<dbReference type="SMART" id="SM00282">
    <property type="entry name" value="LamG"/>
    <property type="match status" value="2"/>
</dbReference>
<accession>A0A7J7J0Y2</accession>
<evidence type="ECO:0000259" key="14">
    <source>
        <dbReference type="PROSITE" id="PS50025"/>
    </source>
</evidence>
<feature type="domain" description="Fibronectin type-III" evidence="16">
    <location>
        <begin position="2732"/>
        <end position="2822"/>
    </location>
</feature>
<dbReference type="Gene3D" id="2.60.40.10">
    <property type="entry name" value="Immunoglobulins"/>
    <property type="match status" value="16"/>
</dbReference>
<dbReference type="FunFam" id="2.10.25.10:FF:000090">
    <property type="entry name" value="laminin subunit alpha"/>
    <property type="match status" value="2"/>
</dbReference>
<keyword evidence="6" id="KW-0677">Repeat</keyword>
<keyword evidence="9" id="KW-0325">Glycoprotein</keyword>
<dbReference type="InterPro" id="IPR008211">
    <property type="entry name" value="Laminin_N"/>
</dbReference>
<feature type="disulfide bond" evidence="12">
    <location>
        <begin position="619"/>
        <end position="631"/>
    </location>
</feature>
<protein>
    <submittedName>
        <fullName evidence="18">USH2A</fullName>
    </submittedName>
</protein>
<feature type="domain" description="Fibronectin type-III" evidence="16">
    <location>
        <begin position="2536"/>
        <end position="2638"/>
    </location>
</feature>
<feature type="disulfide bond" evidence="12">
    <location>
        <begin position="702"/>
        <end position="714"/>
    </location>
</feature>
<dbReference type="InterPro" id="IPR003961">
    <property type="entry name" value="FN3_dom"/>
</dbReference>
<dbReference type="PROSITE" id="PS51257">
    <property type="entry name" value="PROKAR_LIPOPROTEIN"/>
    <property type="match status" value="1"/>
</dbReference>
<feature type="domain" description="Laminin EGF-like" evidence="15">
    <location>
        <begin position="619"/>
        <end position="665"/>
    </location>
</feature>
<feature type="signal peptide" evidence="13">
    <location>
        <begin position="1"/>
        <end position="20"/>
    </location>
</feature>
<feature type="domain" description="Fibronectin type-III" evidence="16">
    <location>
        <begin position="1773"/>
        <end position="1860"/>
    </location>
</feature>
<evidence type="ECO:0000259" key="15">
    <source>
        <dbReference type="PROSITE" id="PS50027"/>
    </source>
</evidence>
<dbReference type="Pfam" id="PF00041">
    <property type="entry name" value="fn3"/>
    <property type="match status" value="7"/>
</dbReference>
<evidence type="ECO:0000259" key="17">
    <source>
        <dbReference type="PROSITE" id="PS51117"/>
    </source>
</evidence>
<feature type="domain" description="Fibronectin type-III" evidence="16">
    <location>
        <begin position="2641"/>
        <end position="2728"/>
    </location>
</feature>
<evidence type="ECO:0000256" key="4">
    <source>
        <dbReference type="ARBA" id="ARBA00022530"/>
    </source>
</evidence>
<feature type="domain" description="Fibronectin type-III" evidence="16">
    <location>
        <begin position="898"/>
        <end position="994"/>
    </location>
</feature>